<proteinExistence type="predicted"/>
<dbReference type="GO" id="GO:0042597">
    <property type="term" value="C:periplasmic space"/>
    <property type="evidence" value="ECO:0007669"/>
    <property type="project" value="InterPro"/>
</dbReference>
<keyword evidence="1" id="KW-0175">Coiled coil</keyword>
<accession>H5STY2</accession>
<reference evidence="2" key="1">
    <citation type="journal article" date="2005" name="Environ. Microbiol.">
        <title>Genetic and functional properties of uncultivated thermophilic crenarchaeotes from a subsurface gold mine as revealed by analysis of genome fragments.</title>
        <authorList>
            <person name="Nunoura T."/>
            <person name="Hirayama H."/>
            <person name="Takami H."/>
            <person name="Oida H."/>
            <person name="Nishi S."/>
            <person name="Shimamura S."/>
            <person name="Suzuki Y."/>
            <person name="Inagaki F."/>
            <person name="Takai K."/>
            <person name="Nealson K.H."/>
            <person name="Horikoshi K."/>
        </authorList>
    </citation>
    <scope>NUCLEOTIDE SEQUENCE</scope>
</reference>
<feature type="coiled-coil region" evidence="1">
    <location>
        <begin position="218"/>
        <end position="271"/>
    </location>
</feature>
<dbReference type="Gene3D" id="3.90.10.10">
    <property type="entry name" value="Cytochrome C3"/>
    <property type="match status" value="1"/>
</dbReference>
<dbReference type="InterPro" id="IPR036280">
    <property type="entry name" value="Multihaem_cyt_sf"/>
</dbReference>
<dbReference type="InterPro" id="IPR003321">
    <property type="entry name" value="Cyt_c552"/>
</dbReference>
<dbReference type="SUPFAM" id="SSF48695">
    <property type="entry name" value="Multiheme cytochromes"/>
    <property type="match status" value="1"/>
</dbReference>
<protein>
    <submittedName>
        <fullName evidence="2">Hypothetical conserved protein</fullName>
    </submittedName>
</protein>
<evidence type="ECO:0000313" key="2">
    <source>
        <dbReference type="EMBL" id="BAL59982.1"/>
    </source>
</evidence>
<sequence length="275" mass="29698">MKRALGYGLIALALGAALGGIVYYYFASRQAPVSPSAQPPRATSPVPTPPIAVSENTCVACHRGLTVTVGHTFADWEGSSHARAGVACQDCHGGDATKSQVEQAHQGVRSSRDPESPLYFTRLPQTCGSCHSAEWQLFQQSVHYVQLRESGRGPNCVTCHGAMATTILKPTDLATTCSACHNPRLASRPEEPIKARFALTLMIQVQEYLDVAGELIAARKAQGDLSQAEALLEQARQTLQRAKQEWHVFVVDRVEEKLQEALEQARAALAAARSP</sequence>
<dbReference type="CDD" id="cd08168">
    <property type="entry name" value="Cytochrom_C3"/>
    <property type="match status" value="1"/>
</dbReference>
<dbReference type="Pfam" id="PF02335">
    <property type="entry name" value="Cytochrom_C552"/>
    <property type="match status" value="1"/>
</dbReference>
<dbReference type="AlphaFoldDB" id="H5STY2"/>
<evidence type="ECO:0000256" key="1">
    <source>
        <dbReference type="SAM" id="Coils"/>
    </source>
</evidence>
<dbReference type="GO" id="GO:0042279">
    <property type="term" value="F:nitrite reductase (cytochrome, ammonia-forming) activity"/>
    <property type="evidence" value="ECO:0007669"/>
    <property type="project" value="InterPro"/>
</dbReference>
<organism evidence="2">
    <name type="scientific">Acetithermum autotrophicum</name>
    <dbReference type="NCBI Taxonomy" id="1446466"/>
    <lineage>
        <taxon>Bacteria</taxon>
        <taxon>Candidatus Bipolaricaulota</taxon>
        <taxon>Candidatus Acetithermum</taxon>
    </lineage>
</organism>
<name>H5STY2_ACEAU</name>
<gene>
    <name evidence="2" type="ORF">HGMM_OP4C618</name>
</gene>
<dbReference type="EMBL" id="AP011803">
    <property type="protein sequence ID" value="BAL59982.1"/>
    <property type="molecule type" value="Genomic_DNA"/>
</dbReference>
<reference evidence="2" key="2">
    <citation type="journal article" date="2012" name="PLoS ONE">
        <title>A Deeply Branching Thermophilic Bacterium with an Ancient Acetyl-CoA Pathway Dominates a Subsurface Ecosystem.</title>
        <authorList>
            <person name="Takami H."/>
            <person name="Noguchi H."/>
            <person name="Takaki Y."/>
            <person name="Uchiyama I."/>
            <person name="Toyoda A."/>
            <person name="Nishi S."/>
            <person name="Chee G.-J."/>
            <person name="Arai W."/>
            <person name="Nunoura T."/>
            <person name="Itoh T."/>
            <person name="Hattori M."/>
            <person name="Takai K."/>
        </authorList>
    </citation>
    <scope>NUCLEOTIDE SEQUENCE</scope>
</reference>